<gene>
    <name evidence="2" type="ORF">WJX84_003470</name>
</gene>
<evidence type="ECO:0000313" key="2">
    <source>
        <dbReference type="EMBL" id="KAK9853348.1"/>
    </source>
</evidence>
<dbReference type="Proteomes" id="UP001485043">
    <property type="component" value="Unassembled WGS sequence"/>
</dbReference>
<feature type="region of interest" description="Disordered" evidence="1">
    <location>
        <begin position="36"/>
        <end position="69"/>
    </location>
</feature>
<sequence>MYRRSNLPVTLWLESCQATDCQLRRVARAAWKRSCGRSSQTDSAHPQAGDTSQPSSSSNSMSQLDAEKADVELRKSKAAKAWAVTIWPHFACTDLLHCSK</sequence>
<dbReference type="AlphaFoldDB" id="A0AAW1SRK0"/>
<evidence type="ECO:0000313" key="3">
    <source>
        <dbReference type="Proteomes" id="UP001485043"/>
    </source>
</evidence>
<protein>
    <submittedName>
        <fullName evidence="2">Uncharacterized protein</fullName>
    </submittedName>
</protein>
<feature type="non-terminal residue" evidence="2">
    <location>
        <position position="100"/>
    </location>
</feature>
<comment type="caution">
    <text evidence="2">The sequence shown here is derived from an EMBL/GenBank/DDBJ whole genome shotgun (WGS) entry which is preliminary data.</text>
</comment>
<keyword evidence="3" id="KW-1185">Reference proteome</keyword>
<organism evidence="2 3">
    <name type="scientific">Apatococcus fuscideae</name>
    <dbReference type="NCBI Taxonomy" id="2026836"/>
    <lineage>
        <taxon>Eukaryota</taxon>
        <taxon>Viridiplantae</taxon>
        <taxon>Chlorophyta</taxon>
        <taxon>core chlorophytes</taxon>
        <taxon>Trebouxiophyceae</taxon>
        <taxon>Chlorellales</taxon>
        <taxon>Chlorellaceae</taxon>
        <taxon>Apatococcus</taxon>
    </lineage>
</organism>
<evidence type="ECO:0000256" key="1">
    <source>
        <dbReference type="SAM" id="MobiDB-lite"/>
    </source>
</evidence>
<dbReference type="EMBL" id="JALJOV010001151">
    <property type="protein sequence ID" value="KAK9853348.1"/>
    <property type="molecule type" value="Genomic_DNA"/>
</dbReference>
<accession>A0AAW1SRK0</accession>
<proteinExistence type="predicted"/>
<reference evidence="2 3" key="1">
    <citation type="journal article" date="2024" name="Nat. Commun.">
        <title>Phylogenomics reveals the evolutionary origins of lichenization in chlorophyte algae.</title>
        <authorList>
            <person name="Puginier C."/>
            <person name="Libourel C."/>
            <person name="Otte J."/>
            <person name="Skaloud P."/>
            <person name="Haon M."/>
            <person name="Grisel S."/>
            <person name="Petersen M."/>
            <person name="Berrin J.G."/>
            <person name="Delaux P.M."/>
            <person name="Dal Grande F."/>
            <person name="Keller J."/>
        </authorList>
    </citation>
    <scope>NUCLEOTIDE SEQUENCE [LARGE SCALE GENOMIC DNA]</scope>
    <source>
        <strain evidence="2 3">SAG 2523</strain>
    </source>
</reference>
<feature type="compositionally biased region" description="Low complexity" evidence="1">
    <location>
        <begin position="52"/>
        <end position="62"/>
    </location>
</feature>
<name>A0AAW1SRK0_9CHLO</name>